<keyword evidence="16" id="KW-1185">Reference proteome</keyword>
<dbReference type="InterPro" id="IPR006700">
    <property type="entry name" value="RsmE"/>
</dbReference>
<gene>
    <name evidence="15" type="ORF">QS748_12795</name>
</gene>
<evidence type="ECO:0000256" key="10">
    <source>
        <dbReference type="ARBA" id="ARBA00025699"/>
    </source>
</evidence>
<dbReference type="EMBL" id="JASXSV010000027">
    <property type="protein sequence ID" value="MDP0590005.1"/>
    <property type="molecule type" value="Genomic_DNA"/>
</dbReference>
<dbReference type="Pfam" id="PF04452">
    <property type="entry name" value="Methyltrans_RNA"/>
    <property type="match status" value="1"/>
</dbReference>
<accession>A0AA90NNE2</accession>
<dbReference type="CDD" id="cd18084">
    <property type="entry name" value="RsmE-like"/>
    <property type="match status" value="1"/>
</dbReference>
<dbReference type="InterPro" id="IPR029026">
    <property type="entry name" value="tRNA_m1G_MTases_N"/>
</dbReference>
<evidence type="ECO:0000259" key="14">
    <source>
        <dbReference type="Pfam" id="PF20260"/>
    </source>
</evidence>
<keyword evidence="5 12" id="KW-0963">Cytoplasm</keyword>
<keyword evidence="7 12" id="KW-0489">Methyltransferase</keyword>
<comment type="similarity">
    <text evidence="2 12">Belongs to the RNA methyltransferase RsmE family.</text>
</comment>
<evidence type="ECO:0000256" key="6">
    <source>
        <dbReference type="ARBA" id="ARBA00022552"/>
    </source>
</evidence>
<feature type="domain" description="Ribosomal RNA small subunit methyltransferase E PUA-like" evidence="14">
    <location>
        <begin position="27"/>
        <end position="66"/>
    </location>
</feature>
<dbReference type="SUPFAM" id="SSF88697">
    <property type="entry name" value="PUA domain-like"/>
    <property type="match status" value="1"/>
</dbReference>
<dbReference type="AlphaFoldDB" id="A0AA90NNE2"/>
<dbReference type="Proteomes" id="UP001178148">
    <property type="component" value="Unassembled WGS sequence"/>
</dbReference>
<keyword evidence="8 12" id="KW-0808">Transferase</keyword>
<dbReference type="EC" id="2.1.1.193" evidence="3 12"/>
<sequence>MRNPRIFTLAPLAAGSVINLPESTAIHVGKVLRMKPDEQLILFNSQDGSFQGKIVSTSNKHVSVQLISWIKNNSESPLRIELGQVISKGERMDYAVQKSTEMGIAEITPLFSQRCEVKLSAERQQKRLKHWQQIAICACEQSGRNKVPTILQPITLSEWIKNRNTNLNFILHHRTSKKLKDYNKPQSVSLLIGPEGGLAPDEIQQAEAHYFNPLSLGPRVLRTETAPIVAASIMHYLWGDFL</sequence>
<comment type="subcellular location">
    <subcellularLocation>
        <location evidence="1 12">Cytoplasm</location>
    </subcellularLocation>
</comment>
<dbReference type="PANTHER" id="PTHR30027:SF3">
    <property type="entry name" value="16S RRNA (URACIL(1498)-N(3))-METHYLTRANSFERASE"/>
    <property type="match status" value="1"/>
</dbReference>
<dbReference type="InterPro" id="IPR046887">
    <property type="entry name" value="RsmE_PUA-like"/>
</dbReference>
<evidence type="ECO:0000256" key="11">
    <source>
        <dbReference type="ARBA" id="ARBA00047944"/>
    </source>
</evidence>
<evidence type="ECO:0000313" key="15">
    <source>
        <dbReference type="EMBL" id="MDP0590005.1"/>
    </source>
</evidence>
<organism evidence="15 16">
    <name type="scientific">Candidatus Endonucleibacter bathymodioli</name>
    <dbReference type="NCBI Taxonomy" id="539814"/>
    <lineage>
        <taxon>Bacteria</taxon>
        <taxon>Pseudomonadati</taxon>
        <taxon>Pseudomonadota</taxon>
        <taxon>Gammaproteobacteria</taxon>
        <taxon>Oceanospirillales</taxon>
        <taxon>Endozoicomonadaceae</taxon>
        <taxon>Candidatus Endonucleibacter</taxon>
    </lineage>
</organism>
<evidence type="ECO:0000256" key="5">
    <source>
        <dbReference type="ARBA" id="ARBA00022490"/>
    </source>
</evidence>
<dbReference type="GO" id="GO:0070475">
    <property type="term" value="P:rRNA base methylation"/>
    <property type="evidence" value="ECO:0007669"/>
    <property type="project" value="TreeGrafter"/>
</dbReference>
<dbReference type="InterPro" id="IPR046886">
    <property type="entry name" value="RsmE_MTase_dom"/>
</dbReference>
<comment type="caution">
    <text evidence="15">The sequence shown here is derived from an EMBL/GenBank/DDBJ whole genome shotgun (WGS) entry which is preliminary data.</text>
</comment>
<name>A0AA90NNE2_9GAMM</name>
<dbReference type="PANTHER" id="PTHR30027">
    <property type="entry name" value="RIBOSOMAL RNA SMALL SUBUNIT METHYLTRANSFERASE E"/>
    <property type="match status" value="1"/>
</dbReference>
<dbReference type="GO" id="GO:0070042">
    <property type="term" value="F:rRNA (uridine-N3-)-methyltransferase activity"/>
    <property type="evidence" value="ECO:0007669"/>
    <property type="project" value="TreeGrafter"/>
</dbReference>
<evidence type="ECO:0000256" key="1">
    <source>
        <dbReference type="ARBA" id="ARBA00004496"/>
    </source>
</evidence>
<evidence type="ECO:0000256" key="3">
    <source>
        <dbReference type="ARBA" id="ARBA00012328"/>
    </source>
</evidence>
<keyword evidence="6 12" id="KW-0698">rRNA processing</keyword>
<protein>
    <recommendedName>
        <fullName evidence="4 12">Ribosomal RNA small subunit methyltransferase E</fullName>
        <ecNumber evidence="3 12">2.1.1.193</ecNumber>
    </recommendedName>
</protein>
<dbReference type="NCBIfam" id="TIGR00046">
    <property type="entry name" value="RsmE family RNA methyltransferase"/>
    <property type="match status" value="1"/>
</dbReference>
<dbReference type="SUPFAM" id="SSF75217">
    <property type="entry name" value="alpha/beta knot"/>
    <property type="match status" value="1"/>
</dbReference>
<dbReference type="GO" id="GO:0005737">
    <property type="term" value="C:cytoplasm"/>
    <property type="evidence" value="ECO:0007669"/>
    <property type="project" value="UniProtKB-SubCell"/>
</dbReference>
<dbReference type="InterPro" id="IPR029028">
    <property type="entry name" value="Alpha/beta_knot_MTases"/>
</dbReference>
<evidence type="ECO:0000256" key="12">
    <source>
        <dbReference type="PIRNR" id="PIRNR015601"/>
    </source>
</evidence>
<proteinExistence type="inferred from homology"/>
<feature type="domain" description="Ribosomal RNA small subunit methyltransferase E methyltransferase" evidence="13">
    <location>
        <begin position="75"/>
        <end position="234"/>
    </location>
</feature>
<keyword evidence="9 12" id="KW-0949">S-adenosyl-L-methionine</keyword>
<evidence type="ECO:0000259" key="13">
    <source>
        <dbReference type="Pfam" id="PF04452"/>
    </source>
</evidence>
<evidence type="ECO:0000256" key="2">
    <source>
        <dbReference type="ARBA" id="ARBA00005528"/>
    </source>
</evidence>
<evidence type="ECO:0000256" key="8">
    <source>
        <dbReference type="ARBA" id="ARBA00022679"/>
    </source>
</evidence>
<evidence type="ECO:0000313" key="16">
    <source>
        <dbReference type="Proteomes" id="UP001178148"/>
    </source>
</evidence>
<dbReference type="Pfam" id="PF20260">
    <property type="entry name" value="PUA_4"/>
    <property type="match status" value="1"/>
</dbReference>
<dbReference type="Gene3D" id="2.40.240.20">
    <property type="entry name" value="Hypothetical PUA domain-like, domain 1"/>
    <property type="match status" value="1"/>
</dbReference>
<comment type="catalytic activity">
    <reaction evidence="11 12">
        <text>uridine(1498) in 16S rRNA + S-adenosyl-L-methionine = N(3)-methyluridine(1498) in 16S rRNA + S-adenosyl-L-homocysteine + H(+)</text>
        <dbReference type="Rhea" id="RHEA:42920"/>
        <dbReference type="Rhea" id="RHEA-COMP:10283"/>
        <dbReference type="Rhea" id="RHEA-COMP:10284"/>
        <dbReference type="ChEBI" id="CHEBI:15378"/>
        <dbReference type="ChEBI" id="CHEBI:57856"/>
        <dbReference type="ChEBI" id="CHEBI:59789"/>
        <dbReference type="ChEBI" id="CHEBI:65315"/>
        <dbReference type="ChEBI" id="CHEBI:74502"/>
        <dbReference type="EC" id="2.1.1.193"/>
    </reaction>
</comment>
<comment type="function">
    <text evidence="10 12">Specifically methylates the N3 position of the uracil ring of uridine 1498 (m3U1498) in 16S rRNA. Acts on the fully assembled 30S ribosomal subunit.</text>
</comment>
<dbReference type="PIRSF" id="PIRSF015601">
    <property type="entry name" value="MTase_slr0722"/>
    <property type="match status" value="1"/>
</dbReference>
<dbReference type="InterPro" id="IPR015947">
    <property type="entry name" value="PUA-like_sf"/>
</dbReference>
<dbReference type="NCBIfam" id="NF008692">
    <property type="entry name" value="PRK11713.1-5"/>
    <property type="match status" value="1"/>
</dbReference>
<evidence type="ECO:0000256" key="9">
    <source>
        <dbReference type="ARBA" id="ARBA00022691"/>
    </source>
</evidence>
<evidence type="ECO:0000256" key="4">
    <source>
        <dbReference type="ARBA" id="ARBA00013673"/>
    </source>
</evidence>
<reference evidence="15 16" key="1">
    <citation type="journal article" date="2023" name="bioRxiv">
        <title>An intranuclear bacterial parasite of deep-sea mussels expresses apoptosis inhibitors acquired from its host.</title>
        <authorList>
            <person name="Gonzalez Porras M.A."/>
            <person name="Assie A."/>
            <person name="Tietjen M."/>
            <person name="Violette M."/>
            <person name="Kleiner M."/>
            <person name="Gruber-Vodicka H."/>
            <person name="Dubilier N."/>
            <person name="Leisch N."/>
        </authorList>
    </citation>
    <scope>NUCLEOTIDE SEQUENCE [LARGE SCALE GENOMIC DNA]</scope>
    <source>
        <strain evidence="15">IAP13</strain>
    </source>
</reference>
<dbReference type="Gene3D" id="3.40.1280.10">
    <property type="match status" value="1"/>
</dbReference>
<evidence type="ECO:0000256" key="7">
    <source>
        <dbReference type="ARBA" id="ARBA00022603"/>
    </source>
</evidence>